<dbReference type="EMBL" id="CM042028">
    <property type="protein sequence ID" value="KAI3798248.1"/>
    <property type="molecule type" value="Genomic_DNA"/>
</dbReference>
<name>A0ACB9HQL3_9ASTR</name>
<protein>
    <submittedName>
        <fullName evidence="1">Uncharacterized protein</fullName>
    </submittedName>
</protein>
<evidence type="ECO:0000313" key="2">
    <source>
        <dbReference type="Proteomes" id="UP001056120"/>
    </source>
</evidence>
<organism evidence="1 2">
    <name type="scientific">Smallanthus sonchifolius</name>
    <dbReference type="NCBI Taxonomy" id="185202"/>
    <lineage>
        <taxon>Eukaryota</taxon>
        <taxon>Viridiplantae</taxon>
        <taxon>Streptophyta</taxon>
        <taxon>Embryophyta</taxon>
        <taxon>Tracheophyta</taxon>
        <taxon>Spermatophyta</taxon>
        <taxon>Magnoliopsida</taxon>
        <taxon>eudicotyledons</taxon>
        <taxon>Gunneridae</taxon>
        <taxon>Pentapetalae</taxon>
        <taxon>asterids</taxon>
        <taxon>campanulids</taxon>
        <taxon>Asterales</taxon>
        <taxon>Asteraceae</taxon>
        <taxon>Asteroideae</taxon>
        <taxon>Heliantheae alliance</taxon>
        <taxon>Millerieae</taxon>
        <taxon>Smallanthus</taxon>
    </lineage>
</organism>
<reference evidence="1 2" key="2">
    <citation type="journal article" date="2022" name="Mol. Ecol. Resour.">
        <title>The genomes of chicory, endive, great burdock and yacon provide insights into Asteraceae paleo-polyploidization history and plant inulin production.</title>
        <authorList>
            <person name="Fan W."/>
            <person name="Wang S."/>
            <person name="Wang H."/>
            <person name="Wang A."/>
            <person name="Jiang F."/>
            <person name="Liu H."/>
            <person name="Zhao H."/>
            <person name="Xu D."/>
            <person name="Zhang Y."/>
        </authorList>
    </citation>
    <scope>NUCLEOTIDE SEQUENCE [LARGE SCALE GENOMIC DNA]</scope>
    <source>
        <strain evidence="2">cv. Yunnan</strain>
        <tissue evidence="1">Leaves</tissue>
    </source>
</reference>
<sequence>MRVLNTHPFSQESLNFPWKSARYRSGRRLSHLLGVRKAGLSLKCPITALKETGHCLQSSNNEGLPSICFNCRSDLARGRIEMPPLFIQFVGIFCSILKENSIKSKEFEEEVALVD</sequence>
<comment type="caution">
    <text evidence="1">The sequence shown here is derived from an EMBL/GenBank/DDBJ whole genome shotgun (WGS) entry which is preliminary data.</text>
</comment>
<accession>A0ACB9HQL3</accession>
<keyword evidence="2" id="KW-1185">Reference proteome</keyword>
<dbReference type="Proteomes" id="UP001056120">
    <property type="component" value="Linkage Group LG11"/>
</dbReference>
<reference evidence="2" key="1">
    <citation type="journal article" date="2022" name="Mol. Ecol. Resour.">
        <title>The genomes of chicory, endive, great burdock and yacon provide insights into Asteraceae palaeo-polyploidization history and plant inulin production.</title>
        <authorList>
            <person name="Fan W."/>
            <person name="Wang S."/>
            <person name="Wang H."/>
            <person name="Wang A."/>
            <person name="Jiang F."/>
            <person name="Liu H."/>
            <person name="Zhao H."/>
            <person name="Xu D."/>
            <person name="Zhang Y."/>
        </authorList>
    </citation>
    <scope>NUCLEOTIDE SEQUENCE [LARGE SCALE GENOMIC DNA]</scope>
    <source>
        <strain evidence="2">cv. Yunnan</strain>
    </source>
</reference>
<proteinExistence type="predicted"/>
<evidence type="ECO:0000313" key="1">
    <source>
        <dbReference type="EMBL" id="KAI3798248.1"/>
    </source>
</evidence>
<gene>
    <name evidence="1" type="ORF">L1987_33519</name>
</gene>